<evidence type="ECO:0000313" key="1">
    <source>
        <dbReference type="EMBL" id="JAH26436.1"/>
    </source>
</evidence>
<dbReference type="EMBL" id="GBXM01082141">
    <property type="protein sequence ID" value="JAH26436.1"/>
    <property type="molecule type" value="Transcribed_RNA"/>
</dbReference>
<organism evidence="1">
    <name type="scientific">Anguilla anguilla</name>
    <name type="common">European freshwater eel</name>
    <name type="synonym">Muraena anguilla</name>
    <dbReference type="NCBI Taxonomy" id="7936"/>
    <lineage>
        <taxon>Eukaryota</taxon>
        <taxon>Metazoa</taxon>
        <taxon>Chordata</taxon>
        <taxon>Craniata</taxon>
        <taxon>Vertebrata</taxon>
        <taxon>Euteleostomi</taxon>
        <taxon>Actinopterygii</taxon>
        <taxon>Neopterygii</taxon>
        <taxon>Teleostei</taxon>
        <taxon>Anguilliformes</taxon>
        <taxon>Anguillidae</taxon>
        <taxon>Anguilla</taxon>
    </lineage>
</organism>
<sequence>MVLTGGLVNTRWTSGGCWYVGPPSSPQKILLNN</sequence>
<name>A0A0E9RBC5_ANGAN</name>
<accession>A0A0E9RBC5</accession>
<reference evidence="1" key="1">
    <citation type="submission" date="2014-11" db="EMBL/GenBank/DDBJ databases">
        <authorList>
            <person name="Amaro Gonzalez C."/>
        </authorList>
    </citation>
    <scope>NUCLEOTIDE SEQUENCE</scope>
</reference>
<proteinExistence type="predicted"/>
<dbReference type="EMBL" id="GBXM01067397">
    <property type="protein sequence ID" value="JAH41180.1"/>
    <property type="molecule type" value="Transcribed_RNA"/>
</dbReference>
<reference evidence="1" key="2">
    <citation type="journal article" date="2015" name="Fish Shellfish Immunol.">
        <title>Early steps in the European eel (Anguilla anguilla)-Vibrio vulnificus interaction in the gills: Role of the RtxA13 toxin.</title>
        <authorList>
            <person name="Callol A."/>
            <person name="Pajuelo D."/>
            <person name="Ebbesson L."/>
            <person name="Teles M."/>
            <person name="MacKenzie S."/>
            <person name="Amaro C."/>
        </authorList>
    </citation>
    <scope>NUCLEOTIDE SEQUENCE</scope>
</reference>
<protein>
    <submittedName>
        <fullName evidence="1">Uncharacterized protein</fullName>
    </submittedName>
</protein>
<dbReference type="AlphaFoldDB" id="A0A0E9RBC5"/>